<sequence>MKQLLTLVLSGLTSMLLLFSASVPPASAASAEGTAEPSTTQNSQDHGKHGHRHGCHGGHILGDSAKLLGIEPKSLVQQLKQGKTLLQIAQANKGWNEQEFIKKLTESATLHIDQALAQGKIDQAKADKLKAGLPERLKKAVNRTWKDKPRSQPTTDYQNNKINWIPPQA</sequence>
<name>A0A3S9V0Q6_9BACL</name>
<proteinExistence type="predicted"/>
<evidence type="ECO:0008006" key="5">
    <source>
        <dbReference type="Google" id="ProtNLM"/>
    </source>
</evidence>
<dbReference type="Proteomes" id="UP000270678">
    <property type="component" value="Chromosome"/>
</dbReference>
<gene>
    <name evidence="3" type="ORF">EI981_18155</name>
</gene>
<keyword evidence="2" id="KW-0732">Signal</keyword>
<evidence type="ECO:0000256" key="2">
    <source>
        <dbReference type="SAM" id="SignalP"/>
    </source>
</evidence>
<feature type="compositionally biased region" description="Polar residues" evidence="1">
    <location>
        <begin position="151"/>
        <end position="162"/>
    </location>
</feature>
<dbReference type="RefSeq" id="WP_127000521.1">
    <property type="nucleotide sequence ID" value="NZ_CP034346.1"/>
</dbReference>
<reference evidence="4" key="1">
    <citation type="submission" date="2018-12" db="EMBL/GenBank/DDBJ databases">
        <title>Complete genome sequence of Paenibacillus sp. MBLB1234.</title>
        <authorList>
            <person name="Nam Y.-D."/>
            <person name="Kang J."/>
            <person name="Chung W.-H."/>
            <person name="Park Y.S."/>
        </authorList>
    </citation>
    <scope>NUCLEOTIDE SEQUENCE [LARGE SCALE GENOMIC DNA]</scope>
    <source>
        <strain evidence="4">MBLB1234</strain>
    </source>
</reference>
<dbReference type="KEGG" id="plut:EI981_18155"/>
<dbReference type="EMBL" id="CP034346">
    <property type="protein sequence ID" value="AZS16174.1"/>
    <property type="molecule type" value="Genomic_DNA"/>
</dbReference>
<organism evidence="3 4">
    <name type="scientific">Paenibacillus lutimineralis</name>
    <dbReference type="NCBI Taxonomy" id="2707005"/>
    <lineage>
        <taxon>Bacteria</taxon>
        <taxon>Bacillati</taxon>
        <taxon>Bacillota</taxon>
        <taxon>Bacilli</taxon>
        <taxon>Bacillales</taxon>
        <taxon>Paenibacillaceae</taxon>
        <taxon>Paenibacillus</taxon>
    </lineage>
</organism>
<feature type="signal peptide" evidence="2">
    <location>
        <begin position="1"/>
        <end position="28"/>
    </location>
</feature>
<protein>
    <recommendedName>
        <fullName evidence="5">LysM domain-containing protein</fullName>
    </recommendedName>
</protein>
<keyword evidence="4" id="KW-1185">Reference proteome</keyword>
<evidence type="ECO:0000313" key="3">
    <source>
        <dbReference type="EMBL" id="AZS16174.1"/>
    </source>
</evidence>
<dbReference type="OrthoDB" id="2621999at2"/>
<evidence type="ECO:0000313" key="4">
    <source>
        <dbReference type="Proteomes" id="UP000270678"/>
    </source>
</evidence>
<evidence type="ECO:0000256" key="1">
    <source>
        <dbReference type="SAM" id="MobiDB-lite"/>
    </source>
</evidence>
<feature type="chain" id="PRO_5018984003" description="LysM domain-containing protein" evidence="2">
    <location>
        <begin position="29"/>
        <end position="169"/>
    </location>
</feature>
<dbReference type="AlphaFoldDB" id="A0A3S9V0Q6"/>
<feature type="region of interest" description="Disordered" evidence="1">
    <location>
        <begin position="28"/>
        <end position="58"/>
    </location>
</feature>
<feature type="region of interest" description="Disordered" evidence="1">
    <location>
        <begin position="144"/>
        <end position="169"/>
    </location>
</feature>
<accession>A0A3S9V0Q6</accession>